<feature type="region of interest" description="Disordered" evidence="2">
    <location>
        <begin position="163"/>
        <end position="314"/>
    </location>
</feature>
<comment type="caution">
    <text evidence="3">The sequence shown here is derived from an EMBL/GenBank/DDBJ whole genome shotgun (WGS) entry which is preliminary data.</text>
</comment>
<sequence>MSIRSAAGRRPVSVYRAVAPSSQSSGSYYSSRSGSGSIYTEPYDYGSYSYDSYGSRSSDGGSEVLEGHRSTGPRTSTHHQPHNDFNESGSHIQDLENGVAATRQEWNDGVIDPPETLLRTAICRRGLDMIASSDACKEPSLKLRVDGVDEKLKQLEVEANVRRAREGEEMQDMARDAERRENERRGEFERQQHLMREKAAEKERIRDERAKIRDEKEAKNKKKAEERKQKRIEQQQKKKVIQDKFTAAMKETKRLKKLENEKNEEQRIQEKKKANEKKSSRDKAARDRDIRREAIDKQEREAEEEARYQKEFQEEEMRYNAKKALEKKAKVALGGREEESRKRVTSRAVAFAKKVMDDREDKLNRELDRVEEKIKQLKGQSR</sequence>
<organism evidence="3 4">
    <name type="scientific">Botrytis deweyae</name>
    <dbReference type="NCBI Taxonomy" id="2478750"/>
    <lineage>
        <taxon>Eukaryota</taxon>
        <taxon>Fungi</taxon>
        <taxon>Dikarya</taxon>
        <taxon>Ascomycota</taxon>
        <taxon>Pezizomycotina</taxon>
        <taxon>Leotiomycetes</taxon>
        <taxon>Helotiales</taxon>
        <taxon>Sclerotiniaceae</taxon>
        <taxon>Botrytis</taxon>
    </lineage>
</organism>
<feature type="compositionally biased region" description="Low complexity" evidence="2">
    <location>
        <begin position="21"/>
        <end position="37"/>
    </location>
</feature>
<feature type="compositionally biased region" description="Basic and acidic residues" evidence="2">
    <location>
        <begin position="163"/>
        <end position="242"/>
    </location>
</feature>
<reference evidence="3 4" key="1">
    <citation type="journal article" date="2020" name="Genome Biol. Evol.">
        <title>Comparative genomics of Sclerotiniaceae.</title>
        <authorList>
            <person name="Valero Jimenez C.A."/>
            <person name="Steentjes M."/>
            <person name="Scholten O.E."/>
            <person name="Van Kan J.A.L."/>
        </authorList>
    </citation>
    <scope>NUCLEOTIDE SEQUENCE [LARGE SCALE GENOMIC DNA]</scope>
    <source>
        <strain evidence="3 4">B1</strain>
    </source>
</reference>
<feature type="region of interest" description="Disordered" evidence="2">
    <location>
        <begin position="50"/>
        <end position="90"/>
    </location>
</feature>
<keyword evidence="4" id="KW-1185">Reference proteome</keyword>
<evidence type="ECO:0000313" key="3">
    <source>
        <dbReference type="EMBL" id="KAF7913124.1"/>
    </source>
</evidence>
<proteinExistence type="predicted"/>
<gene>
    <name evidence="3" type="ORF">EAE98_011675</name>
</gene>
<feature type="region of interest" description="Disordered" evidence="2">
    <location>
        <begin position="1"/>
        <end position="37"/>
    </location>
</feature>
<evidence type="ECO:0000256" key="2">
    <source>
        <dbReference type="SAM" id="MobiDB-lite"/>
    </source>
</evidence>
<evidence type="ECO:0000313" key="4">
    <source>
        <dbReference type="Proteomes" id="UP000783213"/>
    </source>
</evidence>
<dbReference type="EMBL" id="RCSX01000051">
    <property type="protein sequence ID" value="KAF7913124.1"/>
    <property type="molecule type" value="Genomic_DNA"/>
</dbReference>
<feature type="compositionally biased region" description="Low complexity" evidence="2">
    <location>
        <begin position="50"/>
        <end position="62"/>
    </location>
</feature>
<keyword evidence="1" id="KW-0175">Coiled coil</keyword>
<dbReference type="Proteomes" id="UP000783213">
    <property type="component" value="Unassembled WGS sequence"/>
</dbReference>
<name>A0ABQ7I577_9HELO</name>
<dbReference type="RefSeq" id="XP_038804355.1">
    <property type="nucleotide sequence ID" value="XM_038959297.1"/>
</dbReference>
<feature type="coiled-coil region" evidence="1">
    <location>
        <begin position="353"/>
        <end position="380"/>
    </location>
</feature>
<feature type="compositionally biased region" description="Basic and acidic residues" evidence="2">
    <location>
        <begin position="257"/>
        <end position="314"/>
    </location>
</feature>
<accession>A0ABQ7I577</accession>
<protein>
    <submittedName>
        <fullName evidence="3">Uncharacterized protein</fullName>
    </submittedName>
</protein>
<evidence type="ECO:0000256" key="1">
    <source>
        <dbReference type="SAM" id="Coils"/>
    </source>
</evidence>
<dbReference type="GeneID" id="62238446"/>